<evidence type="ECO:0000313" key="8">
    <source>
        <dbReference type="EMBL" id="KKU04230.1"/>
    </source>
</evidence>
<keyword evidence="4" id="KW-0547">Nucleotide-binding</keyword>
<evidence type="ECO:0000256" key="6">
    <source>
        <dbReference type="ARBA" id="ARBA00022840"/>
    </source>
</evidence>
<comment type="caution">
    <text evidence="8">The sequence shown here is derived from an EMBL/GenBank/DDBJ whole genome shotgun (WGS) entry which is preliminary data.</text>
</comment>
<dbReference type="Gene3D" id="3.40.50.1260">
    <property type="entry name" value="Phosphoglycerate kinase, N-terminal domain"/>
    <property type="match status" value="3"/>
</dbReference>
<dbReference type="GO" id="GO:0005829">
    <property type="term" value="C:cytosol"/>
    <property type="evidence" value="ECO:0007669"/>
    <property type="project" value="TreeGrafter"/>
</dbReference>
<proteinExistence type="inferred from homology"/>
<evidence type="ECO:0000256" key="4">
    <source>
        <dbReference type="ARBA" id="ARBA00022741"/>
    </source>
</evidence>
<evidence type="ECO:0000313" key="9">
    <source>
        <dbReference type="Proteomes" id="UP000034086"/>
    </source>
</evidence>
<dbReference type="InterPro" id="IPR015824">
    <property type="entry name" value="Phosphoglycerate_kinase_N"/>
</dbReference>
<name>A0A0G1Q6L6_9BACT</name>
<dbReference type="PANTHER" id="PTHR11406:SF23">
    <property type="entry name" value="PHOSPHOGLYCERATE KINASE 1, CHLOROPLASTIC-RELATED"/>
    <property type="match status" value="1"/>
</dbReference>
<evidence type="ECO:0000256" key="7">
    <source>
        <dbReference type="RuleBase" id="RU000532"/>
    </source>
</evidence>
<comment type="catalytic activity">
    <reaction evidence="1 7">
        <text>(2R)-3-phosphoglycerate + ATP = (2R)-3-phospho-glyceroyl phosphate + ADP</text>
        <dbReference type="Rhea" id="RHEA:14801"/>
        <dbReference type="ChEBI" id="CHEBI:30616"/>
        <dbReference type="ChEBI" id="CHEBI:57604"/>
        <dbReference type="ChEBI" id="CHEBI:58272"/>
        <dbReference type="ChEBI" id="CHEBI:456216"/>
        <dbReference type="EC" id="2.7.2.3"/>
    </reaction>
</comment>
<keyword evidence="3 7" id="KW-0808">Transferase</keyword>
<evidence type="ECO:0000256" key="3">
    <source>
        <dbReference type="ARBA" id="ARBA00022679"/>
    </source>
</evidence>
<sequence>MNLPKLSHQMVKGKSVLLRLDLDVGADTSRIESAKETINFLAENSAKTIIIGHKGRPDGTEDERLSLKTLSSVISDLIGKEVVFEKEGQIVLKENLRFDPGEEANDGDFAKKLANLADIYVNEAFAVSHRPHASIVGLPRFLPHAAGFRFVKEVENLSKIIENPKRPLVVLISGVKEDKVEMAKELTKIADKVLVGGKLPKYFGDFNPHSEKLMLADLTFDGFDIALNSAGRFKVEIAKAQTIVLAGVLGKYEEEGYRQGTQEVFKAVAESSAFKVAGGGETEAALTLLGLTKKFDWISVGGGAMLEFLSKGTLPGIEALLE</sequence>
<dbReference type="InterPro" id="IPR001576">
    <property type="entry name" value="Phosphoglycerate_kinase"/>
</dbReference>
<evidence type="ECO:0000256" key="2">
    <source>
        <dbReference type="ARBA" id="ARBA00013061"/>
    </source>
</evidence>
<dbReference type="SUPFAM" id="SSF53748">
    <property type="entry name" value="Phosphoglycerate kinase"/>
    <property type="match status" value="1"/>
</dbReference>
<evidence type="ECO:0000256" key="1">
    <source>
        <dbReference type="ARBA" id="ARBA00000642"/>
    </source>
</evidence>
<dbReference type="EMBL" id="LCKQ01000001">
    <property type="protein sequence ID" value="KKU04230.1"/>
    <property type="molecule type" value="Genomic_DNA"/>
</dbReference>
<dbReference type="EC" id="2.7.2.3" evidence="2 7"/>
<dbReference type="GO" id="GO:0006096">
    <property type="term" value="P:glycolytic process"/>
    <property type="evidence" value="ECO:0007669"/>
    <property type="project" value="InterPro"/>
</dbReference>
<dbReference type="GO" id="GO:0006094">
    <property type="term" value="P:gluconeogenesis"/>
    <property type="evidence" value="ECO:0007669"/>
    <property type="project" value="TreeGrafter"/>
</dbReference>
<dbReference type="GO" id="GO:0005524">
    <property type="term" value="F:ATP binding"/>
    <property type="evidence" value="ECO:0007669"/>
    <property type="project" value="UniProtKB-KW"/>
</dbReference>
<organism evidence="8 9">
    <name type="scientific">Candidatus Woesebacteria bacterium GW2011_GWE1_45_18</name>
    <dbReference type="NCBI Taxonomy" id="1618598"/>
    <lineage>
        <taxon>Bacteria</taxon>
        <taxon>Candidatus Woeseibacteriota</taxon>
    </lineage>
</organism>
<reference evidence="8 9" key="1">
    <citation type="journal article" date="2015" name="Nature">
        <title>rRNA introns, odd ribosomes, and small enigmatic genomes across a large radiation of phyla.</title>
        <authorList>
            <person name="Brown C.T."/>
            <person name="Hug L.A."/>
            <person name="Thomas B.C."/>
            <person name="Sharon I."/>
            <person name="Castelle C.J."/>
            <person name="Singh A."/>
            <person name="Wilkins M.J."/>
            <person name="Williams K.H."/>
            <person name="Banfield J.F."/>
        </authorList>
    </citation>
    <scope>NUCLEOTIDE SEQUENCE [LARGE SCALE GENOMIC DNA]</scope>
</reference>
<dbReference type="PANTHER" id="PTHR11406">
    <property type="entry name" value="PHOSPHOGLYCERATE KINASE"/>
    <property type="match status" value="1"/>
</dbReference>
<dbReference type="Proteomes" id="UP000034086">
    <property type="component" value="Unassembled WGS sequence"/>
</dbReference>
<dbReference type="Pfam" id="PF00162">
    <property type="entry name" value="PGK"/>
    <property type="match status" value="2"/>
</dbReference>
<dbReference type="GO" id="GO:0004618">
    <property type="term" value="F:phosphoglycerate kinase activity"/>
    <property type="evidence" value="ECO:0007669"/>
    <property type="project" value="UniProtKB-EC"/>
</dbReference>
<keyword evidence="5 7" id="KW-0418">Kinase</keyword>
<protein>
    <recommendedName>
        <fullName evidence="2 7">Phosphoglycerate kinase</fullName>
        <ecNumber evidence="2 7">2.7.2.3</ecNumber>
    </recommendedName>
</protein>
<dbReference type="PRINTS" id="PR00477">
    <property type="entry name" value="PHGLYCKINASE"/>
</dbReference>
<gene>
    <name evidence="8" type="ORF">UX03_C0001G0015</name>
</gene>
<keyword evidence="6" id="KW-0067">ATP-binding</keyword>
<evidence type="ECO:0000256" key="5">
    <source>
        <dbReference type="ARBA" id="ARBA00022777"/>
    </source>
</evidence>
<accession>A0A0G1Q6L6</accession>
<comment type="similarity">
    <text evidence="7">Belongs to the phosphoglycerate kinase family.</text>
</comment>
<dbReference type="GO" id="GO:0043531">
    <property type="term" value="F:ADP binding"/>
    <property type="evidence" value="ECO:0007669"/>
    <property type="project" value="TreeGrafter"/>
</dbReference>
<dbReference type="InterPro" id="IPR036043">
    <property type="entry name" value="Phosphoglycerate_kinase_sf"/>
</dbReference>
<dbReference type="AlphaFoldDB" id="A0A0G1Q6L6"/>